<accession>A0A323TID0</accession>
<reference evidence="11 12" key="1">
    <citation type="submission" date="2017-10" db="EMBL/GenBank/DDBJ databases">
        <title>Bacillus sp. nov., a halophilic bacterium isolated from a Keqin Lake.</title>
        <authorList>
            <person name="Wang H."/>
        </authorList>
    </citation>
    <scope>NUCLEOTIDE SEQUENCE [LARGE SCALE GENOMIC DNA]</scope>
    <source>
        <strain evidence="11 12">KQ-12</strain>
    </source>
</reference>
<evidence type="ECO:0000313" key="11">
    <source>
        <dbReference type="EMBL" id="PYZ94539.1"/>
    </source>
</evidence>
<dbReference type="GO" id="GO:0046872">
    <property type="term" value="F:metal ion binding"/>
    <property type="evidence" value="ECO:0007669"/>
    <property type="project" value="UniProtKB-KW"/>
</dbReference>
<evidence type="ECO:0000256" key="2">
    <source>
        <dbReference type="ARBA" id="ARBA00022679"/>
    </source>
</evidence>
<dbReference type="EMBL" id="PDOD01000001">
    <property type="protein sequence ID" value="PYZ94539.1"/>
    <property type="molecule type" value="Genomic_DNA"/>
</dbReference>
<dbReference type="GO" id="GO:0000049">
    <property type="term" value="F:tRNA binding"/>
    <property type="evidence" value="ECO:0007669"/>
    <property type="project" value="TreeGrafter"/>
</dbReference>
<evidence type="ECO:0000256" key="8">
    <source>
        <dbReference type="RuleBase" id="RU003953"/>
    </source>
</evidence>
<evidence type="ECO:0000256" key="7">
    <source>
        <dbReference type="ARBA" id="ARBA00022884"/>
    </source>
</evidence>
<keyword evidence="5" id="KW-0479">Metal-binding</keyword>
<evidence type="ECO:0000259" key="10">
    <source>
        <dbReference type="Pfam" id="PF13735"/>
    </source>
</evidence>
<feature type="domain" description="CCA-adding enzyme C-terminal" evidence="10">
    <location>
        <begin position="246"/>
        <end position="374"/>
    </location>
</feature>
<dbReference type="GO" id="GO:0016779">
    <property type="term" value="F:nucleotidyltransferase activity"/>
    <property type="evidence" value="ECO:0007669"/>
    <property type="project" value="UniProtKB-KW"/>
</dbReference>
<organism evidence="11 12">
    <name type="scientific">Salipaludibacillus keqinensis</name>
    <dbReference type="NCBI Taxonomy" id="2045207"/>
    <lineage>
        <taxon>Bacteria</taxon>
        <taxon>Bacillati</taxon>
        <taxon>Bacillota</taxon>
        <taxon>Bacilli</taxon>
        <taxon>Bacillales</taxon>
        <taxon>Bacillaceae</taxon>
    </lineage>
</organism>
<evidence type="ECO:0000256" key="5">
    <source>
        <dbReference type="ARBA" id="ARBA00022723"/>
    </source>
</evidence>
<dbReference type="SUPFAM" id="SSF81301">
    <property type="entry name" value="Nucleotidyltransferase"/>
    <property type="match status" value="1"/>
</dbReference>
<dbReference type="NCBIfam" id="NF009814">
    <property type="entry name" value="PRK13299.1"/>
    <property type="match status" value="1"/>
</dbReference>
<evidence type="ECO:0000256" key="4">
    <source>
        <dbReference type="ARBA" id="ARBA00022695"/>
    </source>
</evidence>
<dbReference type="PANTHER" id="PTHR46173">
    <property type="entry name" value="CCA TRNA NUCLEOTIDYLTRANSFERASE 1, MITOCHONDRIAL"/>
    <property type="match status" value="1"/>
</dbReference>
<keyword evidence="7 8" id="KW-0694">RNA-binding</keyword>
<gene>
    <name evidence="11" type="ORF">CR194_03115</name>
</gene>
<dbReference type="Gene3D" id="3.30.460.10">
    <property type="entry name" value="Beta Polymerase, domain 2"/>
    <property type="match status" value="1"/>
</dbReference>
<keyword evidence="12" id="KW-1185">Reference proteome</keyword>
<dbReference type="InterPro" id="IPR043519">
    <property type="entry name" value="NT_sf"/>
</dbReference>
<dbReference type="Proteomes" id="UP000248214">
    <property type="component" value="Unassembled WGS sequence"/>
</dbReference>
<evidence type="ECO:0000259" key="9">
    <source>
        <dbReference type="Pfam" id="PF01743"/>
    </source>
</evidence>
<dbReference type="InterPro" id="IPR050264">
    <property type="entry name" value="Bact_CCA-adding_enz_type3_sf"/>
</dbReference>
<comment type="similarity">
    <text evidence="8">Belongs to the tRNA nucleotidyltransferase/poly(A) polymerase family.</text>
</comment>
<evidence type="ECO:0000256" key="1">
    <source>
        <dbReference type="ARBA" id="ARBA00001946"/>
    </source>
</evidence>
<dbReference type="RefSeq" id="WP_110608172.1">
    <property type="nucleotide sequence ID" value="NZ_PDOD01000001.1"/>
</dbReference>
<dbReference type="Gene3D" id="1.20.58.560">
    <property type="match status" value="1"/>
</dbReference>
<keyword evidence="6" id="KW-0460">Magnesium</keyword>
<protein>
    <submittedName>
        <fullName evidence="11">CCA tRNA nucleotidyltransferase</fullName>
    </submittedName>
</protein>
<name>A0A323TID0_9BACI</name>
<evidence type="ECO:0000313" key="12">
    <source>
        <dbReference type="Proteomes" id="UP000248214"/>
    </source>
</evidence>
<dbReference type="InterPro" id="IPR002646">
    <property type="entry name" value="PolA_pol_head_dom"/>
</dbReference>
<evidence type="ECO:0000256" key="6">
    <source>
        <dbReference type="ARBA" id="ARBA00022842"/>
    </source>
</evidence>
<comment type="cofactor">
    <cofactor evidence="1">
        <name>Mg(2+)</name>
        <dbReference type="ChEBI" id="CHEBI:18420"/>
    </cofactor>
</comment>
<keyword evidence="4" id="KW-0548">Nucleotidyltransferase</keyword>
<dbReference type="Pfam" id="PF01743">
    <property type="entry name" value="PolyA_pol"/>
    <property type="match status" value="1"/>
</dbReference>
<dbReference type="Gene3D" id="1.10.246.80">
    <property type="match status" value="1"/>
</dbReference>
<dbReference type="CDD" id="cd05398">
    <property type="entry name" value="NT_ClassII-CCAase"/>
    <property type="match status" value="1"/>
</dbReference>
<dbReference type="InterPro" id="IPR032810">
    <property type="entry name" value="CCA-adding_enz_C"/>
</dbReference>
<feature type="domain" description="Poly A polymerase head" evidence="9">
    <location>
        <begin position="22"/>
        <end position="125"/>
    </location>
</feature>
<dbReference type="SUPFAM" id="SSF81891">
    <property type="entry name" value="Poly A polymerase C-terminal region-like"/>
    <property type="match status" value="1"/>
</dbReference>
<dbReference type="OrthoDB" id="9805698at2"/>
<dbReference type="Pfam" id="PF13735">
    <property type="entry name" value="tRNA_NucTran2_2"/>
    <property type="match status" value="1"/>
</dbReference>
<dbReference type="PANTHER" id="PTHR46173:SF1">
    <property type="entry name" value="CCA TRNA NUCLEOTIDYLTRANSFERASE 1, MITOCHONDRIAL"/>
    <property type="match status" value="1"/>
</dbReference>
<evidence type="ECO:0000256" key="3">
    <source>
        <dbReference type="ARBA" id="ARBA00022694"/>
    </source>
</evidence>
<keyword evidence="3" id="KW-0819">tRNA processing</keyword>
<comment type="caution">
    <text evidence="11">The sequence shown here is derived from an EMBL/GenBank/DDBJ whole genome shotgun (WGS) entry which is preliminary data.</text>
</comment>
<dbReference type="AlphaFoldDB" id="A0A323TID0"/>
<keyword evidence="2 8" id="KW-0808">Transferase</keyword>
<dbReference type="Gene3D" id="1.10.110.30">
    <property type="match status" value="1"/>
</dbReference>
<dbReference type="GO" id="GO:0008033">
    <property type="term" value="P:tRNA processing"/>
    <property type="evidence" value="ECO:0007669"/>
    <property type="project" value="UniProtKB-KW"/>
</dbReference>
<proteinExistence type="inferred from homology"/>
<sequence>MNWTEAGQKVLNQLEESGFDSYIVGGAVRDKLIGKVVMDVDICTKATVEEIQSVFLRTIEVGIQHGTVIVPIRGFPVQVSTFKGNTLEEDLLQRDFTINAMAENRLGDIIDPLGGKKDLHKRLIRSVTNTSQPFEKDPLRLLRALRFALQFHFHIEERTQEGMNSFSHLMNSPAIERISAELEKISTCSLDGEQWTWLLDQPVFQQLNSLFQNHELKRSLKAQERPVVIQDYLTWWSFALYDEDVSLVKNGLSHYKRSNRLSKDVIAIHQSISQLKQGYCTSYDLYKLGKTRLTIALHLLNHLQQKQTDETTLLNAYDHLPIKEKKEILITGRDILDHFPSYAGHEVGQLIKDIERNVVSGQLHNEQQAILDWIRRKERNED</sequence>